<feature type="binding site" description="in other chain" evidence="6">
    <location>
        <position position="74"/>
    </location>
    <ligand>
        <name>NAD(+)</name>
        <dbReference type="ChEBI" id="CHEBI:57540"/>
        <note>ligand shared between two adjacent protomers</note>
    </ligand>
</feature>
<keyword evidence="5 6" id="KW-0520">NAD</keyword>
<dbReference type="HOGENOM" id="CLU_053727_2_0_2"/>
<dbReference type="Gene3D" id="3.50.50.60">
    <property type="entry name" value="FAD/NAD(P)-binding domain"/>
    <property type="match status" value="1"/>
</dbReference>
<comment type="cofactor">
    <cofactor evidence="6">
        <name>Fe(2+)</name>
        <dbReference type="ChEBI" id="CHEBI:29033"/>
    </cofactor>
</comment>
<evidence type="ECO:0000256" key="6">
    <source>
        <dbReference type="HAMAP-Rule" id="MF_00304"/>
    </source>
</evidence>
<dbReference type="PANTHER" id="PTHR43422:SF3">
    <property type="entry name" value="THIAMINE THIAZOLE SYNTHASE"/>
    <property type="match status" value="1"/>
</dbReference>
<dbReference type="Proteomes" id="UP000005741">
    <property type="component" value="Chromosome"/>
</dbReference>
<dbReference type="GO" id="GO:0016763">
    <property type="term" value="F:pentosyltransferase activity"/>
    <property type="evidence" value="ECO:0007669"/>
    <property type="project" value="UniProtKB-UniRule"/>
</dbReference>
<dbReference type="InterPro" id="IPR002922">
    <property type="entry name" value="Thi4_fam"/>
</dbReference>
<keyword evidence="8" id="KW-1185">Reference proteome</keyword>
<reference evidence="7 8" key="1">
    <citation type="submission" date="2011-10" db="EMBL/GenBank/DDBJ databases">
        <title>The Improved High-Quality Draft genome of Methanoplanus limicola DSM 2279.</title>
        <authorList>
            <consortium name="US DOE Joint Genome Institute (JGI-PGF)"/>
            <person name="Lucas S."/>
            <person name="Copeland A."/>
            <person name="Lapidus A."/>
            <person name="Glavina del Rio T."/>
            <person name="Dalin E."/>
            <person name="Tice H."/>
            <person name="Bruce D."/>
            <person name="Goodwin L."/>
            <person name="Pitluck S."/>
            <person name="Peters L."/>
            <person name="Mikhailova N."/>
            <person name="Lu M."/>
            <person name="Kyrpides N."/>
            <person name="Mavromatis K."/>
            <person name="Ivanova N."/>
            <person name="Markowitz V."/>
            <person name="Cheng J.-F."/>
            <person name="Hugenholtz P."/>
            <person name="Woyke T."/>
            <person name="Wu D."/>
            <person name="Wirth R."/>
            <person name="Brambilla E.-M."/>
            <person name="Klenk H.-P."/>
            <person name="Eisen J.A."/>
        </authorList>
    </citation>
    <scope>NUCLEOTIDE SEQUENCE [LARGE SCALE GENOMIC DNA]</scope>
    <source>
        <strain evidence="7 8">DSM 2279</strain>
    </source>
</reference>
<dbReference type="AlphaFoldDB" id="H1Z0Q1"/>
<name>H1Z0Q1_9EURY</name>
<feature type="binding site" evidence="6">
    <location>
        <begin position="165"/>
        <end position="167"/>
    </location>
    <ligand>
        <name>NAD(+)</name>
        <dbReference type="ChEBI" id="CHEBI:57540"/>
        <note>ligand shared between two adjacent protomers</note>
    </ligand>
</feature>
<proteinExistence type="inferred from homology"/>
<feature type="binding site" evidence="6">
    <location>
        <position position="240"/>
    </location>
    <ligand>
        <name>glycine</name>
        <dbReference type="ChEBI" id="CHEBI:57305"/>
    </ligand>
</feature>
<dbReference type="GO" id="GO:0005506">
    <property type="term" value="F:iron ion binding"/>
    <property type="evidence" value="ECO:0007669"/>
    <property type="project" value="UniProtKB-UniRule"/>
</dbReference>
<comment type="caution">
    <text evidence="6">Lacks conserved residue(s) required for the propagation of feature annotation.</text>
</comment>
<evidence type="ECO:0000256" key="5">
    <source>
        <dbReference type="ARBA" id="ARBA00023027"/>
    </source>
</evidence>
<evidence type="ECO:0000313" key="8">
    <source>
        <dbReference type="Proteomes" id="UP000005741"/>
    </source>
</evidence>
<keyword evidence="1 6" id="KW-0808">Transferase</keyword>
<dbReference type="EC" id="2.4.2.59" evidence="6"/>
<dbReference type="GO" id="GO:0052837">
    <property type="term" value="P:thiazole biosynthetic process"/>
    <property type="evidence" value="ECO:0007669"/>
    <property type="project" value="UniProtKB-UniRule"/>
</dbReference>
<evidence type="ECO:0000313" key="7">
    <source>
        <dbReference type="EMBL" id="EHQ35308.1"/>
    </source>
</evidence>
<organism evidence="7 8">
    <name type="scientific">Methanoplanus limicola DSM 2279</name>
    <dbReference type="NCBI Taxonomy" id="937775"/>
    <lineage>
        <taxon>Archaea</taxon>
        <taxon>Methanobacteriati</taxon>
        <taxon>Methanobacteriota</taxon>
        <taxon>Stenosarchaea group</taxon>
        <taxon>Methanomicrobia</taxon>
        <taxon>Methanomicrobiales</taxon>
        <taxon>Methanomicrobiaceae</taxon>
        <taxon>Methanoplanus</taxon>
    </lineage>
</organism>
<dbReference type="GO" id="GO:0009229">
    <property type="term" value="P:thiamine diphosphate biosynthetic process"/>
    <property type="evidence" value="ECO:0007669"/>
    <property type="project" value="UniProtKB-UniRule"/>
</dbReference>
<comment type="catalytic activity">
    <reaction evidence="6">
        <text>hydrogen sulfide + glycine + NAD(+) = ADP-5-ethyl-4-methylthiazole-2-carboxylate + nicotinamide + 3 H2O + H(+)</text>
        <dbReference type="Rhea" id="RHEA:55704"/>
        <dbReference type="ChEBI" id="CHEBI:15377"/>
        <dbReference type="ChEBI" id="CHEBI:15378"/>
        <dbReference type="ChEBI" id="CHEBI:17154"/>
        <dbReference type="ChEBI" id="CHEBI:29919"/>
        <dbReference type="ChEBI" id="CHEBI:57305"/>
        <dbReference type="ChEBI" id="CHEBI:57540"/>
        <dbReference type="ChEBI" id="CHEBI:139151"/>
        <dbReference type="EC" id="2.4.2.59"/>
    </reaction>
</comment>
<dbReference type="NCBIfam" id="TIGR00292">
    <property type="entry name" value="sulfide-dependent adenosine diphosphate thiazole synthase"/>
    <property type="match status" value="1"/>
</dbReference>
<feature type="binding site" description="in other chain" evidence="6">
    <location>
        <begin position="66"/>
        <end position="67"/>
    </location>
    <ligand>
        <name>NAD(+)</name>
        <dbReference type="ChEBI" id="CHEBI:57540"/>
        <note>ligand shared between two adjacent protomers</note>
    </ligand>
</feature>
<feature type="binding site" description="in other chain" evidence="6">
    <location>
        <position position="182"/>
    </location>
    <ligand>
        <name>Fe cation</name>
        <dbReference type="ChEBI" id="CHEBI:24875"/>
        <note>ligand shared between two adjacent protomers</note>
    </ligand>
</feature>
<dbReference type="SUPFAM" id="SSF51905">
    <property type="entry name" value="FAD/NAD(P)-binding domain"/>
    <property type="match status" value="1"/>
</dbReference>
<dbReference type="InParanoid" id="H1Z0Q1"/>
<keyword evidence="2 6" id="KW-0479">Metal-binding</keyword>
<dbReference type="PATRIC" id="fig|937775.9.peg.1374"/>
<evidence type="ECO:0000256" key="4">
    <source>
        <dbReference type="ARBA" id="ARBA00023004"/>
    </source>
</evidence>
<accession>H1Z0Q1</accession>
<dbReference type="InterPro" id="IPR036188">
    <property type="entry name" value="FAD/NAD-bd_sf"/>
</dbReference>
<dbReference type="Pfam" id="PF01946">
    <property type="entry name" value="Thi4"/>
    <property type="match status" value="1"/>
</dbReference>
<evidence type="ECO:0000256" key="3">
    <source>
        <dbReference type="ARBA" id="ARBA00022977"/>
    </source>
</evidence>
<dbReference type="InterPro" id="IPR022828">
    <property type="entry name" value="Thi4_prok"/>
</dbReference>
<dbReference type="HAMAP" id="MF_00304">
    <property type="entry name" value="Thi4"/>
    <property type="match status" value="1"/>
</dbReference>
<evidence type="ECO:0000256" key="1">
    <source>
        <dbReference type="ARBA" id="ARBA00022679"/>
    </source>
</evidence>
<evidence type="ECO:0000256" key="2">
    <source>
        <dbReference type="ARBA" id="ARBA00022723"/>
    </source>
</evidence>
<keyword evidence="3 6" id="KW-0784">Thiamine biosynthesis</keyword>
<dbReference type="STRING" id="937775.Metlim_1198"/>
<dbReference type="PRINTS" id="PR00419">
    <property type="entry name" value="ADXRDTASE"/>
</dbReference>
<gene>
    <name evidence="6" type="primary">thi4</name>
    <name evidence="7" type="ORF">Metlim_1198</name>
</gene>
<dbReference type="PANTHER" id="PTHR43422">
    <property type="entry name" value="THIAMINE THIAZOLE SYNTHASE"/>
    <property type="match status" value="1"/>
</dbReference>
<dbReference type="FunCoup" id="H1Z0Q1">
    <property type="interactions" value="104"/>
</dbReference>
<feature type="binding site" evidence="6">
    <location>
        <position position="167"/>
    </location>
    <ligand>
        <name>Fe cation</name>
        <dbReference type="ChEBI" id="CHEBI:24875"/>
        <note>ligand shared between two adjacent protomers</note>
    </ligand>
</feature>
<feature type="binding site" description="in other chain" evidence="6">
    <location>
        <position position="47"/>
    </location>
    <ligand>
        <name>NAD(+)</name>
        <dbReference type="ChEBI" id="CHEBI:57540"/>
        <note>ligand shared between two adjacent protomers</note>
    </ligand>
</feature>
<comment type="function">
    <text evidence="6">Involved in the biosynthesis of the thiazole moiety of thiamine. Catalyzes the conversion of NAD and glycine to adenosine diphosphate 5-(2-hydroxyethyl)-4-methylthiazole-2-carboxylate (ADT), an adenylated thiazole intermediate, using free sulfide as a source of sulfur.</text>
</comment>
<protein>
    <recommendedName>
        <fullName evidence="6">Thiamine thiazole synthase</fullName>
        <ecNumber evidence="6">2.4.2.59</ecNumber>
    </recommendedName>
</protein>
<dbReference type="GO" id="GO:0009228">
    <property type="term" value="P:thiamine biosynthetic process"/>
    <property type="evidence" value="ECO:0007669"/>
    <property type="project" value="UniProtKB-KW"/>
</dbReference>
<comment type="similarity">
    <text evidence="6">Belongs to the THI4 family.</text>
</comment>
<dbReference type="EMBL" id="CM001436">
    <property type="protein sequence ID" value="EHQ35308.1"/>
    <property type="molecule type" value="Genomic_DNA"/>
</dbReference>
<feature type="binding site" description="in other chain" evidence="6">
    <location>
        <position position="230"/>
    </location>
    <ligand>
        <name>NAD(+)</name>
        <dbReference type="ChEBI" id="CHEBI:57540"/>
        <note>ligand shared between two adjacent protomers</note>
    </ligand>
</feature>
<comment type="pathway">
    <text evidence="6">Cofactor biosynthesis; thiamine diphosphate biosynthesis.</text>
</comment>
<comment type="subunit">
    <text evidence="6">Homooctamer; tetramer of dimers.</text>
</comment>
<sequence length="265" mass="28283">MKTKVYESENKMKLDEVAISRAIVSEQSKVMLDYYDLDCAIVGAGPSGLTCAAMLGEEGLKVGVIEKKLSVGGGMWGGGMTFPRIVVQEEARRLLDHFGIKYREYESGYFVSSSVEAVAKITSAACDAGAEFFNLTYVEDVVIKGDNRISGLVINQTPIQMTGLHIDPLTLATKVTIDATGHDSVVAHLVRDKGGSVEIKGEGFMWADRAESNILSHTKEIFPGLIVTGMAANAVGGETRMGPVFGGMLLSGEKAAKLAKSALKK</sequence>
<dbReference type="UniPathway" id="UPA00060"/>
<keyword evidence="4 6" id="KW-0408">Iron</keyword>
<feature type="binding site" description="in other chain" evidence="6">
    <location>
        <position position="138"/>
    </location>
    <ligand>
        <name>NAD(+)</name>
        <dbReference type="ChEBI" id="CHEBI:57540"/>
        <note>ligand shared between two adjacent protomers</note>
    </ligand>
</feature>